<evidence type="ECO:0000256" key="15">
    <source>
        <dbReference type="ARBA" id="ARBA00048238"/>
    </source>
</evidence>
<evidence type="ECO:0000256" key="3">
    <source>
        <dbReference type="ARBA" id="ARBA00006001"/>
    </source>
</evidence>
<keyword evidence="9 18" id="KW-0630">Potassium</keyword>
<keyword evidence="6 17" id="KW-0547">Nucleotide-binding</keyword>
<evidence type="ECO:0000256" key="17">
    <source>
        <dbReference type="HAMAP-Rule" id="MF_01965"/>
    </source>
</evidence>
<gene>
    <name evidence="18" type="primary">nnrE</name>
    <name evidence="17" type="synonym">nnrD</name>
    <name evidence="22" type="ORF">H9787_06345</name>
</gene>
<dbReference type="InterPro" id="IPR017953">
    <property type="entry name" value="Carbohydrate_kinase_pred_CS"/>
</dbReference>
<feature type="binding site" evidence="18">
    <location>
        <position position="61"/>
    </location>
    <ligand>
        <name>K(+)</name>
        <dbReference type="ChEBI" id="CHEBI:29103"/>
    </ligand>
</feature>
<dbReference type="EC" id="5.1.99.6" evidence="19"/>
<dbReference type="InterPro" id="IPR004443">
    <property type="entry name" value="YjeF_N_dom"/>
</dbReference>
<feature type="binding site" evidence="17">
    <location>
        <position position="452"/>
    </location>
    <ligand>
        <name>AMP</name>
        <dbReference type="ChEBI" id="CHEBI:456215"/>
    </ligand>
</feature>
<dbReference type="PANTHER" id="PTHR12592">
    <property type="entry name" value="ATP-DEPENDENT (S)-NAD(P)H-HYDRATE DEHYDRATASE FAMILY MEMBER"/>
    <property type="match status" value="1"/>
</dbReference>
<evidence type="ECO:0000256" key="5">
    <source>
        <dbReference type="ARBA" id="ARBA00022723"/>
    </source>
</evidence>
<comment type="function">
    <text evidence="17">Catalyzes the dehydration of the S-form of NAD(P)HX at the expense of ADP, which is converted to AMP. Together with NAD(P)HX epimerase, which catalyzes the epimerization of the S- and R-forms, the enzyme allows the repair of both epimers of NAD(P)HX, a damaged form of NAD(P)H that is a result of enzymatic or heat-dependent hydration.</text>
</comment>
<comment type="function">
    <text evidence="18">Catalyzes the epimerization of the S- and R-forms of NAD(P)HX, a damaged form of NAD(P)H that is a result of enzymatic or heat-dependent hydration. This is a prerequisite for the S-specific NAD(P)H-hydrate dehydratase to allow the repair of both epimers of NAD(P)HX.</text>
</comment>
<keyword evidence="13" id="KW-0511">Multifunctional enzyme</keyword>
<keyword evidence="5 18" id="KW-0479">Metal-binding</keyword>
<dbReference type="SUPFAM" id="SSF53613">
    <property type="entry name" value="Ribokinase-like"/>
    <property type="match status" value="1"/>
</dbReference>
<evidence type="ECO:0000256" key="19">
    <source>
        <dbReference type="PIRNR" id="PIRNR017184"/>
    </source>
</evidence>
<dbReference type="CDD" id="cd01171">
    <property type="entry name" value="YXKO-related"/>
    <property type="match status" value="1"/>
</dbReference>
<dbReference type="InterPro" id="IPR029056">
    <property type="entry name" value="Ribokinase-like"/>
</dbReference>
<dbReference type="NCBIfam" id="TIGR00197">
    <property type="entry name" value="yjeF_nterm"/>
    <property type="match status" value="1"/>
</dbReference>
<reference evidence="22" key="1">
    <citation type="journal article" date="2021" name="PeerJ">
        <title>Extensive microbial diversity within the chicken gut microbiome revealed by metagenomics and culture.</title>
        <authorList>
            <person name="Gilroy R."/>
            <person name="Ravi A."/>
            <person name="Getino M."/>
            <person name="Pursley I."/>
            <person name="Horton D.L."/>
            <person name="Alikhan N.F."/>
            <person name="Baker D."/>
            <person name="Gharbi K."/>
            <person name="Hall N."/>
            <person name="Watson M."/>
            <person name="Adriaenssens E.M."/>
            <person name="Foster-Nyarko E."/>
            <person name="Jarju S."/>
            <person name="Secka A."/>
            <person name="Antonio M."/>
            <person name="Oren A."/>
            <person name="Chaudhuri R.R."/>
            <person name="La Ragione R."/>
            <person name="Hildebrand F."/>
            <person name="Pallen M.J."/>
        </authorList>
    </citation>
    <scope>NUCLEOTIDE SEQUENCE</scope>
    <source>
        <strain evidence="22">ChiBcec18-1249</strain>
    </source>
</reference>
<evidence type="ECO:0000259" key="20">
    <source>
        <dbReference type="PROSITE" id="PS51383"/>
    </source>
</evidence>
<dbReference type="Gene3D" id="3.40.1190.20">
    <property type="match status" value="1"/>
</dbReference>
<comment type="catalytic activity">
    <reaction evidence="15 17 19">
        <text>(6S)-NADHX + ADP = AMP + phosphate + NADH + H(+)</text>
        <dbReference type="Rhea" id="RHEA:32223"/>
        <dbReference type="ChEBI" id="CHEBI:15378"/>
        <dbReference type="ChEBI" id="CHEBI:43474"/>
        <dbReference type="ChEBI" id="CHEBI:57945"/>
        <dbReference type="ChEBI" id="CHEBI:64074"/>
        <dbReference type="ChEBI" id="CHEBI:456215"/>
        <dbReference type="ChEBI" id="CHEBI:456216"/>
        <dbReference type="EC" id="4.2.1.136"/>
    </reaction>
</comment>
<comment type="similarity">
    <text evidence="18">Belongs to the NnrE/AIBP family.</text>
</comment>
<feature type="binding site" evidence="18">
    <location>
        <position position="165"/>
    </location>
    <ligand>
        <name>(6S)-NADPHX</name>
        <dbReference type="ChEBI" id="CHEBI:64076"/>
    </ligand>
</feature>
<feature type="binding site" evidence="17">
    <location>
        <begin position="423"/>
        <end position="427"/>
    </location>
    <ligand>
        <name>AMP</name>
        <dbReference type="ChEBI" id="CHEBI:456215"/>
    </ligand>
</feature>
<feature type="binding site" evidence="17">
    <location>
        <position position="337"/>
    </location>
    <ligand>
        <name>(6S)-NADPHX</name>
        <dbReference type="ChEBI" id="CHEBI:64076"/>
    </ligand>
</feature>
<comment type="cofactor">
    <cofactor evidence="18 19">
        <name>K(+)</name>
        <dbReference type="ChEBI" id="CHEBI:29103"/>
    </cofactor>
    <text evidence="18 19">Binds 1 potassium ion per subunit.</text>
</comment>
<comment type="function">
    <text evidence="14 19">Bifunctional enzyme that catalyzes the epimerization of the S- and R-forms of NAD(P)HX and the dehydration of the S-form of NAD(P)HX at the expense of ADP, which is converted to AMP. This allows the repair of both epimers of NAD(P)HX, a damaged form of NAD(P)H that is a result of enzymatic or heat-dependent hydration.</text>
</comment>
<feature type="binding site" evidence="17">
    <location>
        <position position="453"/>
    </location>
    <ligand>
        <name>(6S)-NADPHX</name>
        <dbReference type="ChEBI" id="CHEBI:64076"/>
    </ligand>
</feature>
<evidence type="ECO:0000256" key="1">
    <source>
        <dbReference type="ARBA" id="ARBA00000013"/>
    </source>
</evidence>
<comment type="similarity">
    <text evidence="3 19">In the N-terminal section; belongs to the NnrE/AIBP family.</text>
</comment>
<comment type="cofactor">
    <cofactor evidence="17">
        <name>Mg(2+)</name>
        <dbReference type="ChEBI" id="CHEBI:18420"/>
    </cofactor>
</comment>
<dbReference type="EC" id="4.2.1.136" evidence="19"/>
<dbReference type="GO" id="GO:0052855">
    <property type="term" value="F:ADP-dependent NAD(P)H-hydrate dehydratase activity"/>
    <property type="evidence" value="ECO:0007669"/>
    <property type="project" value="UniProtKB-UniRule"/>
</dbReference>
<dbReference type="PROSITE" id="PS51383">
    <property type="entry name" value="YJEF_C_3"/>
    <property type="match status" value="1"/>
</dbReference>
<dbReference type="AlphaFoldDB" id="A0A9D2LIK9"/>
<dbReference type="InterPro" id="IPR036652">
    <property type="entry name" value="YjeF_N_dom_sf"/>
</dbReference>
<keyword evidence="12 17" id="KW-0456">Lyase</keyword>
<evidence type="ECO:0000256" key="9">
    <source>
        <dbReference type="ARBA" id="ARBA00022958"/>
    </source>
</evidence>
<evidence type="ECO:0000256" key="18">
    <source>
        <dbReference type="HAMAP-Rule" id="MF_01966"/>
    </source>
</evidence>
<feature type="domain" description="YjeF N-terminal" evidence="21">
    <location>
        <begin position="9"/>
        <end position="222"/>
    </location>
</feature>
<evidence type="ECO:0000256" key="2">
    <source>
        <dbReference type="ARBA" id="ARBA00000909"/>
    </source>
</evidence>
<name>A0A9D2LIK9_9FIRM</name>
<dbReference type="GO" id="GO:0046496">
    <property type="term" value="P:nicotinamide nucleotide metabolic process"/>
    <property type="evidence" value="ECO:0007669"/>
    <property type="project" value="UniProtKB-UniRule"/>
</dbReference>
<evidence type="ECO:0000256" key="14">
    <source>
        <dbReference type="ARBA" id="ARBA00025153"/>
    </source>
</evidence>
<comment type="caution">
    <text evidence="22">The sequence shown here is derived from an EMBL/GenBank/DDBJ whole genome shotgun (WGS) entry which is preliminary data.</text>
</comment>
<sequence length="514" mass="52917">MKLTTAAQMKELDRQAIEERHIPSIDLMERAAEGVADAALDLLPRRPGKCRGAALCGAGNNGGDGIAAARLLFLRGVKVRAFLVGDYEKLTPDALEETRRLSECGVELERFNPEDAGQRAWVLGCDVVIDALFGVGLSRPVAAGSPFAAAVDWMNESRAAVVAADIASGVAADTGAVLGRAVRADRTVTFTLPKRGQAVGEGAVLSGDLEVRDIGIPADLVRGLVCRAQTVERDFVRAALPPRKIDGHKGTFGKVLIVGGAVGYTGAPYLTAAAAVRTGCGLVSLGVPETIWPVEAAKCVSAMPFPLPDKHGRLSPKAKEEILQRAADCDAVALGPGLGRGEGVTELVLELLRQLQQPVVLDADGINALAGHMDVLDARRDAVTVLTPHDGEFARIGGDLSAGDRLGAARAFAEAHGCVLVLKGHRTITAVPSGNALVNTTGNSGLAKGGSGDVLTGIIVSLLAQGASPVQAAAGGVWLHGRAGDLAAARLTAYGMTPEDVVASLPEAIGEVTA</sequence>
<feature type="binding site" evidence="18">
    <location>
        <begin position="134"/>
        <end position="140"/>
    </location>
    <ligand>
        <name>(6S)-NADPHX</name>
        <dbReference type="ChEBI" id="CHEBI:64076"/>
    </ligand>
</feature>
<dbReference type="Pfam" id="PF03853">
    <property type="entry name" value="YjeF_N"/>
    <property type="match status" value="1"/>
</dbReference>
<comment type="similarity">
    <text evidence="4 19">In the C-terminal section; belongs to the NnrD/CARKD family.</text>
</comment>
<dbReference type="SUPFAM" id="SSF64153">
    <property type="entry name" value="YjeF N-terminal domain-like"/>
    <property type="match status" value="1"/>
</dbReference>
<proteinExistence type="inferred from homology"/>
<dbReference type="Gene3D" id="3.40.50.10260">
    <property type="entry name" value="YjeF N-terminal domain"/>
    <property type="match status" value="1"/>
</dbReference>
<feature type="domain" description="YjeF C-terminal" evidence="20">
    <location>
        <begin position="232"/>
        <end position="512"/>
    </location>
</feature>
<dbReference type="Pfam" id="PF01256">
    <property type="entry name" value="Carb_kinase"/>
    <property type="match status" value="1"/>
</dbReference>
<dbReference type="Proteomes" id="UP000823824">
    <property type="component" value="Unassembled WGS sequence"/>
</dbReference>
<comment type="catalytic activity">
    <reaction evidence="16 17 19">
        <text>(6S)-NADPHX + ADP = AMP + phosphate + NADPH + H(+)</text>
        <dbReference type="Rhea" id="RHEA:32235"/>
        <dbReference type="ChEBI" id="CHEBI:15378"/>
        <dbReference type="ChEBI" id="CHEBI:43474"/>
        <dbReference type="ChEBI" id="CHEBI:57783"/>
        <dbReference type="ChEBI" id="CHEBI:64076"/>
        <dbReference type="ChEBI" id="CHEBI:456215"/>
        <dbReference type="ChEBI" id="CHEBI:456216"/>
        <dbReference type="EC" id="4.2.1.136"/>
    </reaction>
</comment>
<keyword evidence="10 17" id="KW-0520">NAD</keyword>
<dbReference type="GO" id="GO:0110051">
    <property type="term" value="P:metabolite repair"/>
    <property type="evidence" value="ECO:0007669"/>
    <property type="project" value="TreeGrafter"/>
</dbReference>
<feature type="binding site" evidence="18">
    <location>
        <begin position="60"/>
        <end position="64"/>
    </location>
    <ligand>
        <name>(6S)-NADPHX</name>
        <dbReference type="ChEBI" id="CHEBI:64076"/>
    </ligand>
</feature>
<comment type="subunit">
    <text evidence="17">Homotetramer.</text>
</comment>
<evidence type="ECO:0000256" key="7">
    <source>
        <dbReference type="ARBA" id="ARBA00022840"/>
    </source>
</evidence>
<feature type="binding site" evidence="18">
    <location>
        <position position="168"/>
    </location>
    <ligand>
        <name>K(+)</name>
        <dbReference type="ChEBI" id="CHEBI:29103"/>
    </ligand>
</feature>
<comment type="similarity">
    <text evidence="17">Belongs to the NnrD/CARKD family.</text>
</comment>
<organism evidence="22 23">
    <name type="scientific">Candidatus Oscillibacter excrementigallinarum</name>
    <dbReference type="NCBI Taxonomy" id="2838716"/>
    <lineage>
        <taxon>Bacteria</taxon>
        <taxon>Bacillati</taxon>
        <taxon>Bacillota</taxon>
        <taxon>Clostridia</taxon>
        <taxon>Eubacteriales</taxon>
        <taxon>Oscillospiraceae</taxon>
        <taxon>Oscillibacter</taxon>
    </lineage>
</organism>
<feature type="binding site" evidence="17">
    <location>
        <position position="389"/>
    </location>
    <ligand>
        <name>(6S)-NADPHX</name>
        <dbReference type="ChEBI" id="CHEBI:64076"/>
    </ligand>
</feature>
<comment type="caution">
    <text evidence="18">Lacks conserved residue(s) required for the propagation of feature annotation.</text>
</comment>
<dbReference type="NCBIfam" id="TIGR00196">
    <property type="entry name" value="yjeF_cterm"/>
    <property type="match status" value="1"/>
</dbReference>
<evidence type="ECO:0000259" key="21">
    <source>
        <dbReference type="PROSITE" id="PS51385"/>
    </source>
</evidence>
<dbReference type="GO" id="GO:0052856">
    <property type="term" value="F:NAD(P)HX epimerase activity"/>
    <property type="evidence" value="ECO:0007669"/>
    <property type="project" value="UniProtKB-UniRule"/>
</dbReference>
<dbReference type="HAMAP" id="MF_01966">
    <property type="entry name" value="NADHX_epimerase"/>
    <property type="match status" value="1"/>
</dbReference>
<evidence type="ECO:0000256" key="16">
    <source>
        <dbReference type="ARBA" id="ARBA00049209"/>
    </source>
</evidence>
<dbReference type="GO" id="GO:0005524">
    <property type="term" value="F:ATP binding"/>
    <property type="evidence" value="ECO:0007669"/>
    <property type="project" value="UniProtKB-UniRule"/>
</dbReference>
<feature type="binding site" evidence="18">
    <location>
        <position position="130"/>
    </location>
    <ligand>
        <name>K(+)</name>
        <dbReference type="ChEBI" id="CHEBI:29103"/>
    </ligand>
</feature>
<comment type="catalytic activity">
    <reaction evidence="2 18 19">
        <text>(6R)-NADPHX = (6S)-NADPHX</text>
        <dbReference type="Rhea" id="RHEA:32227"/>
        <dbReference type="ChEBI" id="CHEBI:64076"/>
        <dbReference type="ChEBI" id="CHEBI:64077"/>
        <dbReference type="EC" id="5.1.99.6"/>
    </reaction>
</comment>
<evidence type="ECO:0000256" key="12">
    <source>
        <dbReference type="ARBA" id="ARBA00023239"/>
    </source>
</evidence>
<dbReference type="PROSITE" id="PS01050">
    <property type="entry name" value="YJEF_C_2"/>
    <property type="match status" value="1"/>
</dbReference>
<dbReference type="GO" id="GO:0046872">
    <property type="term" value="F:metal ion binding"/>
    <property type="evidence" value="ECO:0007669"/>
    <property type="project" value="UniProtKB-UniRule"/>
</dbReference>
<keyword evidence="11 18" id="KW-0413">Isomerase</keyword>
<evidence type="ECO:0000313" key="23">
    <source>
        <dbReference type="Proteomes" id="UP000823824"/>
    </source>
</evidence>
<evidence type="ECO:0000256" key="4">
    <source>
        <dbReference type="ARBA" id="ARBA00009524"/>
    </source>
</evidence>
<evidence type="ECO:0000256" key="6">
    <source>
        <dbReference type="ARBA" id="ARBA00022741"/>
    </source>
</evidence>
<dbReference type="InterPro" id="IPR000631">
    <property type="entry name" value="CARKD"/>
</dbReference>
<dbReference type="InterPro" id="IPR030677">
    <property type="entry name" value="Nnr"/>
</dbReference>
<evidence type="ECO:0000256" key="10">
    <source>
        <dbReference type="ARBA" id="ARBA00023027"/>
    </source>
</evidence>
<dbReference type="PANTHER" id="PTHR12592:SF0">
    <property type="entry name" value="ATP-DEPENDENT (S)-NAD(P)H-HYDRATE DEHYDRATASE"/>
    <property type="match status" value="1"/>
</dbReference>
<dbReference type="HAMAP" id="MF_01965">
    <property type="entry name" value="NADHX_dehydratase"/>
    <property type="match status" value="1"/>
</dbReference>
<keyword evidence="7 17" id="KW-0067">ATP-binding</keyword>
<accession>A0A9D2LIK9</accession>
<keyword evidence="8 17" id="KW-0521">NADP</keyword>
<comment type="catalytic activity">
    <reaction evidence="1 18 19">
        <text>(6R)-NADHX = (6S)-NADHX</text>
        <dbReference type="Rhea" id="RHEA:32215"/>
        <dbReference type="ChEBI" id="CHEBI:64074"/>
        <dbReference type="ChEBI" id="CHEBI:64075"/>
        <dbReference type="EC" id="5.1.99.6"/>
    </reaction>
</comment>
<dbReference type="EMBL" id="DWZJ01000053">
    <property type="protein sequence ID" value="HJB13314.1"/>
    <property type="molecule type" value="Genomic_DNA"/>
</dbReference>
<feature type="binding site" evidence="17">
    <location>
        <position position="267"/>
    </location>
    <ligand>
        <name>(6S)-NADPHX</name>
        <dbReference type="ChEBI" id="CHEBI:64076"/>
    </ligand>
</feature>
<evidence type="ECO:0000256" key="11">
    <source>
        <dbReference type="ARBA" id="ARBA00023235"/>
    </source>
</evidence>
<evidence type="ECO:0000313" key="22">
    <source>
        <dbReference type="EMBL" id="HJB13314.1"/>
    </source>
</evidence>
<reference evidence="22" key="2">
    <citation type="submission" date="2021-04" db="EMBL/GenBank/DDBJ databases">
        <authorList>
            <person name="Gilroy R."/>
        </authorList>
    </citation>
    <scope>NUCLEOTIDE SEQUENCE</scope>
    <source>
        <strain evidence="22">ChiBcec18-1249</strain>
    </source>
</reference>
<dbReference type="PIRSF" id="PIRSF017184">
    <property type="entry name" value="Nnr"/>
    <property type="match status" value="1"/>
</dbReference>
<dbReference type="PROSITE" id="PS51385">
    <property type="entry name" value="YJEF_N"/>
    <property type="match status" value="1"/>
</dbReference>
<evidence type="ECO:0000256" key="8">
    <source>
        <dbReference type="ARBA" id="ARBA00022857"/>
    </source>
</evidence>
<protein>
    <recommendedName>
        <fullName evidence="19">Bifunctional NAD(P)H-hydrate repair enzyme</fullName>
    </recommendedName>
    <alternativeName>
        <fullName evidence="19">Nicotinamide nucleotide repair protein</fullName>
    </alternativeName>
    <domain>
        <recommendedName>
            <fullName evidence="19">ADP-dependent (S)-NAD(P)H-hydrate dehydratase</fullName>
            <ecNumber evidence="19">4.2.1.136</ecNumber>
        </recommendedName>
        <alternativeName>
            <fullName evidence="19">ADP-dependent NAD(P)HX dehydratase</fullName>
        </alternativeName>
    </domain>
    <domain>
        <recommendedName>
            <fullName evidence="19">NAD(P)H-hydrate epimerase</fullName>
            <ecNumber evidence="19">5.1.99.6</ecNumber>
        </recommendedName>
    </domain>
</protein>
<evidence type="ECO:0000256" key="13">
    <source>
        <dbReference type="ARBA" id="ARBA00023268"/>
    </source>
</evidence>